<dbReference type="AlphaFoldDB" id="A0A1C7MBF6"/>
<keyword evidence="2" id="KW-1185">Reference proteome</keyword>
<dbReference type="Proteomes" id="UP000092993">
    <property type="component" value="Unassembled WGS sequence"/>
</dbReference>
<accession>A0A1C7MBF6</accession>
<protein>
    <submittedName>
        <fullName evidence="1">Uncharacterized protein</fullName>
    </submittedName>
</protein>
<reference evidence="1 2" key="1">
    <citation type="submission" date="2016-03" db="EMBL/GenBank/DDBJ databases">
        <title>Whole genome sequencing of Grifola frondosa 9006-11.</title>
        <authorList>
            <person name="Min B."/>
            <person name="Park H."/>
            <person name="Kim J.-G."/>
            <person name="Cho H."/>
            <person name="Oh Y.-L."/>
            <person name="Kong W.-S."/>
            <person name="Choi I.-G."/>
        </authorList>
    </citation>
    <scope>NUCLEOTIDE SEQUENCE [LARGE SCALE GENOMIC DNA]</scope>
    <source>
        <strain evidence="1 2">9006-11</strain>
    </source>
</reference>
<comment type="caution">
    <text evidence="1">The sequence shown here is derived from an EMBL/GenBank/DDBJ whole genome shotgun (WGS) entry which is preliminary data.</text>
</comment>
<evidence type="ECO:0000313" key="1">
    <source>
        <dbReference type="EMBL" id="OBZ74271.1"/>
    </source>
</evidence>
<name>A0A1C7MBF6_GRIFR</name>
<proteinExistence type="predicted"/>
<gene>
    <name evidence="1" type="ORF">A0H81_05043</name>
</gene>
<dbReference type="EMBL" id="LUGG01000005">
    <property type="protein sequence ID" value="OBZ74271.1"/>
    <property type="molecule type" value="Genomic_DNA"/>
</dbReference>
<sequence length="136" mass="14861">MDSATFARVPRHGKIDTNNVQRLSPPRPYLCHHIKSSRYGLCLIPRLWHAQIGAERLPDDAQTLPLDELCDVTGHCRVFSANSPSFRGLAALPIEFPMLHANRGIAGIAPLPTPAIVRGPLRGSGPPFHTLTEVAM</sequence>
<evidence type="ECO:0000313" key="2">
    <source>
        <dbReference type="Proteomes" id="UP000092993"/>
    </source>
</evidence>
<organism evidence="1 2">
    <name type="scientific">Grifola frondosa</name>
    <name type="common">Maitake</name>
    <name type="synonym">Polyporus frondosus</name>
    <dbReference type="NCBI Taxonomy" id="5627"/>
    <lineage>
        <taxon>Eukaryota</taxon>
        <taxon>Fungi</taxon>
        <taxon>Dikarya</taxon>
        <taxon>Basidiomycota</taxon>
        <taxon>Agaricomycotina</taxon>
        <taxon>Agaricomycetes</taxon>
        <taxon>Polyporales</taxon>
        <taxon>Grifolaceae</taxon>
        <taxon>Grifola</taxon>
    </lineage>
</organism>